<gene>
    <name evidence="2" type="ORF">GN138_15565</name>
</gene>
<dbReference type="Proteomes" id="UP000478208">
    <property type="component" value="Unassembled WGS sequence"/>
</dbReference>
<evidence type="ECO:0000256" key="1">
    <source>
        <dbReference type="SAM" id="SignalP"/>
    </source>
</evidence>
<feature type="chain" id="PRO_5026700077" description="MAM domain-containing protein" evidence="1">
    <location>
        <begin position="23"/>
        <end position="1264"/>
    </location>
</feature>
<evidence type="ECO:0000313" key="3">
    <source>
        <dbReference type="Proteomes" id="UP000478208"/>
    </source>
</evidence>
<sequence length="1264" mass="135860">MKSRLYILIFICFFFYSNFVIAQLSCTNTWEQLEFDDYEDGDFDPAIVTSNSYSSGYPNSHGAYNSNFGVYLNIINGVPPGSLLYDREFVVCQDTPLRVSMWMSTRYGGAQCNMTYNIVDENSNIISTWTGDIPYANQSGWTYWTSDLFITTGSTVRFQIFNNVTGGGGNDFAFDDLLLEACATDSSLTLTPSCDSATASISGDEGGTFSFNPVPTDGATIDAITGEITNGTPSATYTVEYYLCPSLTTESVTLLDSDDPTFIVLENCEGGTVTIMGDTGGVFAFNPIPTDAANIDATTGEVTNGTPGATYTIQYTTSGTCPQSSFQNVTVFPEEDATFTLTPSCNGATATPTVAGGTFSFSPTPTDGALIDSSTGTVSNALPNSTYTIQYTTNGACPETVTQDFTTLPEDNSSFTIAPTCDGGIATLTGLAGGTFGFSSVPTDGAVIDVNTGLVTDGVPGETYTVEYLTNGDCPTTTVISFTANPLPNIVDPTALEVCDDGTPDGLTEMDLSIKNSEITGGNPEYAVSYYFDYADAESGTDALPILYTNTSNGQIIHVRVENINTGCVSYTTLELIVQQAPVANQPSALEYCDPDSDGFGEFDLTSRDDEITGGDSTLTVSYHETMSDADNNVNPIASPYYNIVQDNQTIYVRVESATIATDCDTIVSLELIVNPTPQLGDMPVEPLEVCDDISADGFAQFDLTSKIPEILQNLTDSSLYTVSFYLDETNAEDATNAITNTTNYTNSTAFNQELWVRVEDNNSGCYKITTLDLVVNPIPVLEQSSPLELCDYNNPGDEQEAFILEDANAEILNGQTGVILTFYETQNDLDFGTNPLISPYTNISNPQTVFVKATNSETGCSNTSLLTLRVNPIPSPTTPVDLEVCDDDTDGFASFNLEDRTQEIIGGELDVVVTYHETQEEANSGVNAFASPYTNIVINEQILFVRVTNTITGCFNASETLLIRVLEIPQVSTELSDYIICDSDSNGFAQFDLTSKDDEIIGSQVNVTLTYHTNEADAITGNNPITNTASYTNNSNPQTIYVRLENDTNDCYDIGTFQISVELPPEAVQPTPLEVCDDEVADEITVFDLTIKNDEITGGNGSWSVSYYETQDDAEAQSNVIADPTQYTNTSVDGAEANPQTLYAVVTDTNTGCTDMVTLTIRVQPNPTPTLVLPAIELCDVDNAGDGVEPFDLTENEVLLLNGEANVSASYYEDADDADAGTNAIADPTAYVNTATPQTIYVRVTNDITGCYALVDFTIIVNP</sequence>
<name>A0A6L6UED0_9FLAO</name>
<keyword evidence="1" id="KW-0732">Signal</keyword>
<evidence type="ECO:0008006" key="4">
    <source>
        <dbReference type="Google" id="ProtNLM"/>
    </source>
</evidence>
<feature type="non-terminal residue" evidence="2">
    <location>
        <position position="1264"/>
    </location>
</feature>
<reference evidence="2 3" key="1">
    <citation type="submission" date="2019-12" db="EMBL/GenBank/DDBJ databases">
        <authorList>
            <person name="Li J."/>
        </authorList>
    </citation>
    <scope>NUCLEOTIDE SEQUENCE [LARGE SCALE GENOMIC DNA]</scope>
    <source>
        <strain evidence="2 3">HL2-2</strain>
    </source>
</reference>
<comment type="caution">
    <text evidence="2">The sequence shown here is derived from an EMBL/GenBank/DDBJ whole genome shotgun (WGS) entry which is preliminary data.</text>
</comment>
<dbReference type="AlphaFoldDB" id="A0A6L6UED0"/>
<dbReference type="EMBL" id="WOWS01000009">
    <property type="protein sequence ID" value="MUU79866.1"/>
    <property type="molecule type" value="Genomic_DNA"/>
</dbReference>
<organism evidence="2 3">
    <name type="scientific">Winogradskyella endarachnes</name>
    <dbReference type="NCBI Taxonomy" id="2681965"/>
    <lineage>
        <taxon>Bacteria</taxon>
        <taxon>Pseudomonadati</taxon>
        <taxon>Bacteroidota</taxon>
        <taxon>Flavobacteriia</taxon>
        <taxon>Flavobacteriales</taxon>
        <taxon>Flavobacteriaceae</taxon>
        <taxon>Winogradskyella</taxon>
    </lineage>
</organism>
<proteinExistence type="predicted"/>
<protein>
    <recommendedName>
        <fullName evidence="4">MAM domain-containing protein</fullName>
    </recommendedName>
</protein>
<feature type="signal peptide" evidence="1">
    <location>
        <begin position="1"/>
        <end position="22"/>
    </location>
</feature>
<accession>A0A6L6UED0</accession>
<keyword evidence="3" id="KW-1185">Reference proteome</keyword>
<evidence type="ECO:0000313" key="2">
    <source>
        <dbReference type="EMBL" id="MUU79866.1"/>
    </source>
</evidence>